<protein>
    <submittedName>
        <fullName evidence="4">GNAT family N-acetyltransferase</fullName>
        <ecNumber evidence="4">2.3.-.-</ecNumber>
    </submittedName>
</protein>
<dbReference type="InterPro" id="IPR016181">
    <property type="entry name" value="Acyl_CoA_acyltransferase"/>
</dbReference>
<keyword evidence="1 4" id="KW-0808">Transferase</keyword>
<organism evidence="4 5">
    <name type="scientific">Actinomadura adrarensis</name>
    <dbReference type="NCBI Taxonomy" id="1819600"/>
    <lineage>
        <taxon>Bacteria</taxon>
        <taxon>Bacillati</taxon>
        <taxon>Actinomycetota</taxon>
        <taxon>Actinomycetes</taxon>
        <taxon>Streptosporangiales</taxon>
        <taxon>Thermomonosporaceae</taxon>
        <taxon>Actinomadura</taxon>
    </lineage>
</organism>
<evidence type="ECO:0000313" key="4">
    <source>
        <dbReference type="EMBL" id="MFD0856902.1"/>
    </source>
</evidence>
<dbReference type="SUPFAM" id="SSF55729">
    <property type="entry name" value="Acyl-CoA N-acyltransferases (Nat)"/>
    <property type="match status" value="1"/>
</dbReference>
<dbReference type="Pfam" id="PF00583">
    <property type="entry name" value="Acetyltransf_1"/>
    <property type="match status" value="1"/>
</dbReference>
<dbReference type="InterPro" id="IPR050832">
    <property type="entry name" value="Bact_Acetyltransf"/>
</dbReference>
<name>A0ABW3CSH2_9ACTN</name>
<sequence>MAVIERFEGTVAQAVALTEEVQREYLSWCGERFAAEYGFVFEDRGSSLAAHEREFTRELPRLLGARGRLVVARSDSEVVGMGALKPVDERVGEIKRMYVRPQVRGQGVGRAILETLVADARVLGYDVARLETATFMCDAQALYRARGFKEIPKFENAEAEVSGLEAFMLFMELRLAG</sequence>
<dbReference type="Gene3D" id="3.40.630.30">
    <property type="match status" value="1"/>
</dbReference>
<gene>
    <name evidence="4" type="ORF">ACFQ07_32025</name>
</gene>
<dbReference type="PANTHER" id="PTHR43877">
    <property type="entry name" value="AMINOALKYLPHOSPHONATE N-ACETYLTRANSFERASE-RELATED-RELATED"/>
    <property type="match status" value="1"/>
</dbReference>
<accession>A0ABW3CSH2</accession>
<comment type="caution">
    <text evidence="4">The sequence shown here is derived from an EMBL/GenBank/DDBJ whole genome shotgun (WGS) entry which is preliminary data.</text>
</comment>
<keyword evidence="5" id="KW-1185">Reference proteome</keyword>
<keyword evidence="2 4" id="KW-0012">Acyltransferase</keyword>
<evidence type="ECO:0000256" key="1">
    <source>
        <dbReference type="ARBA" id="ARBA00022679"/>
    </source>
</evidence>
<dbReference type="PANTHER" id="PTHR43877:SF2">
    <property type="entry name" value="AMINOALKYLPHOSPHONATE N-ACETYLTRANSFERASE-RELATED"/>
    <property type="match status" value="1"/>
</dbReference>
<evidence type="ECO:0000256" key="2">
    <source>
        <dbReference type="ARBA" id="ARBA00023315"/>
    </source>
</evidence>
<dbReference type="GO" id="GO:0016746">
    <property type="term" value="F:acyltransferase activity"/>
    <property type="evidence" value="ECO:0007669"/>
    <property type="project" value="UniProtKB-KW"/>
</dbReference>
<evidence type="ECO:0000259" key="3">
    <source>
        <dbReference type="PROSITE" id="PS51186"/>
    </source>
</evidence>
<dbReference type="CDD" id="cd04301">
    <property type="entry name" value="NAT_SF"/>
    <property type="match status" value="1"/>
</dbReference>
<dbReference type="PROSITE" id="PS51186">
    <property type="entry name" value="GNAT"/>
    <property type="match status" value="1"/>
</dbReference>
<dbReference type="EC" id="2.3.-.-" evidence="4"/>
<dbReference type="EMBL" id="JBHTIR010004296">
    <property type="protein sequence ID" value="MFD0856902.1"/>
    <property type="molecule type" value="Genomic_DNA"/>
</dbReference>
<evidence type="ECO:0000313" key="5">
    <source>
        <dbReference type="Proteomes" id="UP001597083"/>
    </source>
</evidence>
<dbReference type="Proteomes" id="UP001597083">
    <property type="component" value="Unassembled WGS sequence"/>
</dbReference>
<feature type="domain" description="N-acetyltransferase" evidence="3">
    <location>
        <begin position="20"/>
        <end position="176"/>
    </location>
</feature>
<dbReference type="InterPro" id="IPR000182">
    <property type="entry name" value="GNAT_dom"/>
</dbReference>
<proteinExistence type="predicted"/>
<reference evidence="5" key="1">
    <citation type="journal article" date="2019" name="Int. J. Syst. Evol. Microbiol.">
        <title>The Global Catalogue of Microorganisms (GCM) 10K type strain sequencing project: providing services to taxonomists for standard genome sequencing and annotation.</title>
        <authorList>
            <consortium name="The Broad Institute Genomics Platform"/>
            <consortium name="The Broad Institute Genome Sequencing Center for Infectious Disease"/>
            <person name="Wu L."/>
            <person name="Ma J."/>
        </authorList>
    </citation>
    <scope>NUCLEOTIDE SEQUENCE [LARGE SCALE GENOMIC DNA]</scope>
    <source>
        <strain evidence="5">JCM 31696</strain>
    </source>
</reference>